<organism evidence="2 3">
    <name type="scientific">Pygoscelis adeliae</name>
    <name type="common">Adelie penguin</name>
    <dbReference type="NCBI Taxonomy" id="9238"/>
    <lineage>
        <taxon>Eukaryota</taxon>
        <taxon>Metazoa</taxon>
        <taxon>Chordata</taxon>
        <taxon>Craniata</taxon>
        <taxon>Vertebrata</taxon>
        <taxon>Euteleostomi</taxon>
        <taxon>Archelosauria</taxon>
        <taxon>Archosauria</taxon>
        <taxon>Dinosauria</taxon>
        <taxon>Saurischia</taxon>
        <taxon>Theropoda</taxon>
        <taxon>Coelurosauria</taxon>
        <taxon>Aves</taxon>
        <taxon>Neognathae</taxon>
        <taxon>Neoaves</taxon>
        <taxon>Aequornithes</taxon>
        <taxon>Sphenisciformes</taxon>
        <taxon>Spheniscidae</taxon>
        <taxon>Pygoscelis</taxon>
    </lineage>
</organism>
<dbReference type="EMBL" id="KL224621">
    <property type="protein sequence ID" value="KFW62057.1"/>
    <property type="molecule type" value="Genomic_DNA"/>
</dbReference>
<evidence type="ECO:0000313" key="3">
    <source>
        <dbReference type="Proteomes" id="UP000054081"/>
    </source>
</evidence>
<dbReference type="AlphaFoldDB" id="A0A093NPH6"/>
<accession>A0A093NPH6</accession>
<proteinExistence type="predicted"/>
<gene>
    <name evidence="2" type="ORF">AS28_00112</name>
</gene>
<name>A0A093NPH6_PYGAD</name>
<feature type="non-terminal residue" evidence="2">
    <location>
        <position position="142"/>
    </location>
</feature>
<keyword evidence="3" id="KW-1185">Reference proteome</keyword>
<evidence type="ECO:0000313" key="2">
    <source>
        <dbReference type="EMBL" id="KFW62057.1"/>
    </source>
</evidence>
<reference evidence="2 3" key="1">
    <citation type="submission" date="2014-04" db="EMBL/GenBank/DDBJ databases">
        <title>Genome evolution of avian class.</title>
        <authorList>
            <person name="Zhang G."/>
            <person name="Li C."/>
        </authorList>
    </citation>
    <scope>NUCLEOTIDE SEQUENCE [LARGE SCALE GENOMIC DNA]</scope>
    <source>
        <strain evidence="2">BGI_AS28</strain>
    </source>
</reference>
<sequence length="142" mass="15871">MKSARHLREPVPPLTSLPLSQAEEIDHIVSPCLLSDDDLKDSNGRIHVVLSKSTQKKIQKRMKEMELLRREREKEREKEKSLQLPTQSVDPRDAAEESFGPLPVNGTVPIPPSTSNARRARAGTALRKQVNRPSLPSIPVVS</sequence>
<evidence type="ECO:0000256" key="1">
    <source>
        <dbReference type="SAM" id="MobiDB-lite"/>
    </source>
</evidence>
<feature type="region of interest" description="Disordered" evidence="1">
    <location>
        <begin position="67"/>
        <end position="142"/>
    </location>
</feature>
<dbReference type="Proteomes" id="UP000054081">
    <property type="component" value="Unassembled WGS sequence"/>
</dbReference>
<protein>
    <submittedName>
        <fullName evidence="2">Protein FAM179A</fullName>
    </submittedName>
</protein>
<feature type="compositionally biased region" description="Basic and acidic residues" evidence="1">
    <location>
        <begin position="67"/>
        <end position="81"/>
    </location>
</feature>